<dbReference type="Proteomes" id="UP000469949">
    <property type="component" value="Unassembled WGS sequence"/>
</dbReference>
<organism evidence="1 2">
    <name type="scientific">Methylorubrum populi</name>
    <dbReference type="NCBI Taxonomy" id="223967"/>
    <lineage>
        <taxon>Bacteria</taxon>
        <taxon>Pseudomonadati</taxon>
        <taxon>Pseudomonadota</taxon>
        <taxon>Alphaproteobacteria</taxon>
        <taxon>Hyphomicrobiales</taxon>
        <taxon>Methylobacteriaceae</taxon>
        <taxon>Methylorubrum</taxon>
    </lineage>
</organism>
<protein>
    <submittedName>
        <fullName evidence="1">Uncharacterized protein</fullName>
    </submittedName>
</protein>
<gene>
    <name evidence="1" type="ORF">F8B43_2518</name>
</gene>
<evidence type="ECO:0000313" key="1">
    <source>
        <dbReference type="EMBL" id="KAB7784485.1"/>
    </source>
</evidence>
<sequence length="42" mass="4805">MSCGRTTVLRRLPLRDRHDRASDIAFAAWNDAGWAFGKSRSR</sequence>
<comment type="caution">
    <text evidence="1">The sequence shown here is derived from an EMBL/GenBank/DDBJ whole genome shotgun (WGS) entry which is preliminary data.</text>
</comment>
<evidence type="ECO:0000313" key="2">
    <source>
        <dbReference type="Proteomes" id="UP000469949"/>
    </source>
</evidence>
<reference evidence="1 2" key="1">
    <citation type="submission" date="2019-10" db="EMBL/GenBank/DDBJ databases">
        <title>Draft Genome Sequence of the Caffeine Degrading Methylotroph Methylorubrum populi PINKEL.</title>
        <authorList>
            <person name="Dawson S.C."/>
            <person name="Zhang X."/>
            <person name="Wright M.E."/>
            <person name="Sharma G."/>
            <person name="Langner J.T."/>
            <person name="Ditty J.L."/>
            <person name="Subuyuj G.A."/>
        </authorList>
    </citation>
    <scope>NUCLEOTIDE SEQUENCE [LARGE SCALE GENOMIC DNA]</scope>
    <source>
        <strain evidence="1 2">Pinkel</strain>
    </source>
</reference>
<accession>A0A833N1P7</accession>
<dbReference type="EMBL" id="WEKV01000010">
    <property type="protein sequence ID" value="KAB7784485.1"/>
    <property type="molecule type" value="Genomic_DNA"/>
</dbReference>
<dbReference type="AlphaFoldDB" id="A0A833N1P7"/>
<name>A0A833N1P7_9HYPH</name>
<proteinExistence type="predicted"/>